<reference evidence="1 2" key="1">
    <citation type="submission" date="2020-12" db="EMBL/GenBank/DDBJ databases">
        <title>Geomonas sp. Red421, isolated from paddy soil.</title>
        <authorList>
            <person name="Xu Z."/>
            <person name="Zhang Z."/>
            <person name="Masuda Y."/>
            <person name="Itoh H."/>
            <person name="Senoo K."/>
        </authorList>
    </citation>
    <scope>NUCLEOTIDE SEQUENCE [LARGE SCALE GENOMIC DNA]</scope>
    <source>
        <strain evidence="1 2">Red421</strain>
    </source>
</reference>
<dbReference type="SUPFAM" id="SSF53448">
    <property type="entry name" value="Nucleotide-diphospho-sugar transferases"/>
    <property type="match status" value="1"/>
</dbReference>
<evidence type="ECO:0000313" key="1">
    <source>
        <dbReference type="EMBL" id="MBJ6751470.1"/>
    </source>
</evidence>
<dbReference type="InterPro" id="IPR016873">
    <property type="entry name" value="Caps_polysacc_synth_BcbE_prd"/>
</dbReference>
<sequence>MHPATTVVITMAGFGSRFRDAGYQQPKYMIEANGATLFDWSMRGLQAFIDQGSPFLFVVRRADQGADFIRARAKANGIDDVQVIELDQPTDGQATTARLACDHLEPDTPVAIFNIDTGVQPYLLKPVQASGDGWIPCFRAPGEAWSFVRTDEACRALEVREKKRISELATIGFYWFSSAALYCNAYDTYYSCAGREERGERYVAPVYNQLIAEGRDVMVTELDFASVTPLGTPKEVETFIALNRTT</sequence>
<accession>A0ABS0YGP5</accession>
<dbReference type="EMBL" id="JAEMHL010000007">
    <property type="protein sequence ID" value="MBJ6751470.1"/>
    <property type="molecule type" value="Genomic_DNA"/>
</dbReference>
<dbReference type="Gene3D" id="3.90.550.10">
    <property type="entry name" value="Spore Coat Polysaccharide Biosynthesis Protein SpsA, Chain A"/>
    <property type="match status" value="1"/>
</dbReference>
<dbReference type="Proteomes" id="UP000614714">
    <property type="component" value="Unassembled WGS sequence"/>
</dbReference>
<evidence type="ECO:0000313" key="2">
    <source>
        <dbReference type="Proteomes" id="UP000614714"/>
    </source>
</evidence>
<dbReference type="PIRSF" id="PIRSF028162">
    <property type="entry name" value="BcbE_prd"/>
    <property type="match status" value="1"/>
</dbReference>
<dbReference type="CDD" id="cd04183">
    <property type="entry name" value="GT2_BcE_like"/>
    <property type="match status" value="1"/>
</dbReference>
<protein>
    <submittedName>
        <fullName evidence="1">Glycosyltransferase family 2 protein</fullName>
    </submittedName>
</protein>
<dbReference type="RefSeq" id="WP_199389936.1">
    <property type="nucleotide sequence ID" value="NZ_JAEMHL010000007.1"/>
</dbReference>
<name>A0ABS0YGP5_9BACT</name>
<comment type="caution">
    <text evidence="1">The sequence shown here is derived from an EMBL/GenBank/DDBJ whole genome shotgun (WGS) entry which is preliminary data.</text>
</comment>
<gene>
    <name evidence="1" type="ORF">JFN91_14725</name>
</gene>
<keyword evidence="2" id="KW-1185">Reference proteome</keyword>
<dbReference type="InterPro" id="IPR029044">
    <property type="entry name" value="Nucleotide-diphossugar_trans"/>
</dbReference>
<organism evidence="1 2">
    <name type="scientific">Geomonas anaerohicana</name>
    <dbReference type="NCBI Taxonomy" id="2798583"/>
    <lineage>
        <taxon>Bacteria</taxon>
        <taxon>Pseudomonadati</taxon>
        <taxon>Thermodesulfobacteriota</taxon>
        <taxon>Desulfuromonadia</taxon>
        <taxon>Geobacterales</taxon>
        <taxon>Geobacteraceae</taxon>
        <taxon>Geomonas</taxon>
    </lineage>
</organism>
<proteinExistence type="predicted"/>